<proteinExistence type="predicted"/>
<comment type="caution">
    <text evidence="1">The sequence shown here is derived from an EMBL/GenBank/DDBJ whole genome shotgun (WGS) entry which is preliminary data.</text>
</comment>
<reference evidence="1 2" key="1">
    <citation type="submission" date="2024-01" db="EMBL/GenBank/DDBJ databases">
        <title>The genomes of 5 underutilized Papilionoideae crops provide insights into root nodulation and disease resistance.</title>
        <authorList>
            <person name="Yuan L."/>
        </authorList>
    </citation>
    <scope>NUCLEOTIDE SEQUENCE [LARGE SCALE GENOMIC DNA]</scope>
    <source>
        <strain evidence="1">LY-2023</strain>
        <tissue evidence="1">Leaf</tissue>
    </source>
</reference>
<evidence type="ECO:0000313" key="2">
    <source>
        <dbReference type="Proteomes" id="UP001359559"/>
    </source>
</evidence>
<accession>A0AAN9PT33</accession>
<evidence type="ECO:0000313" key="1">
    <source>
        <dbReference type="EMBL" id="KAK7309122.1"/>
    </source>
</evidence>
<name>A0AAN9PT33_CLITE</name>
<organism evidence="1 2">
    <name type="scientific">Clitoria ternatea</name>
    <name type="common">Butterfly pea</name>
    <dbReference type="NCBI Taxonomy" id="43366"/>
    <lineage>
        <taxon>Eukaryota</taxon>
        <taxon>Viridiplantae</taxon>
        <taxon>Streptophyta</taxon>
        <taxon>Embryophyta</taxon>
        <taxon>Tracheophyta</taxon>
        <taxon>Spermatophyta</taxon>
        <taxon>Magnoliopsida</taxon>
        <taxon>eudicotyledons</taxon>
        <taxon>Gunneridae</taxon>
        <taxon>Pentapetalae</taxon>
        <taxon>rosids</taxon>
        <taxon>fabids</taxon>
        <taxon>Fabales</taxon>
        <taxon>Fabaceae</taxon>
        <taxon>Papilionoideae</taxon>
        <taxon>50 kb inversion clade</taxon>
        <taxon>NPAAA clade</taxon>
        <taxon>indigoferoid/millettioid clade</taxon>
        <taxon>Phaseoleae</taxon>
        <taxon>Clitoria</taxon>
    </lineage>
</organism>
<dbReference type="AlphaFoldDB" id="A0AAN9PT33"/>
<gene>
    <name evidence="1" type="ORF">RJT34_05608</name>
</gene>
<sequence>MHDLAFRNNGSMIFHSQKGRRRRDCDVKLVVSQASLSTLMATMTKAIRKRNGIGSCTVEPMMKVYMHLSLDEEDEIDGDESGRYRYGGAMAINEIWRKWK</sequence>
<dbReference type="Proteomes" id="UP001359559">
    <property type="component" value="Unassembled WGS sequence"/>
</dbReference>
<keyword evidence="2" id="KW-1185">Reference proteome</keyword>
<protein>
    <submittedName>
        <fullName evidence="1">Uncharacterized protein</fullName>
    </submittedName>
</protein>
<dbReference type="EMBL" id="JAYKXN010000002">
    <property type="protein sequence ID" value="KAK7309122.1"/>
    <property type="molecule type" value="Genomic_DNA"/>
</dbReference>